<protein>
    <submittedName>
        <fullName evidence="1">Uncharacterized protein</fullName>
    </submittedName>
</protein>
<dbReference type="Proteomes" id="UP000195557">
    <property type="component" value="Unassembled WGS sequence"/>
</dbReference>
<accession>A0A1Y5IDH2</accession>
<evidence type="ECO:0000313" key="1">
    <source>
        <dbReference type="EMBL" id="OUS47649.1"/>
    </source>
</evidence>
<name>A0A1Y5IDH2_OSTTA</name>
<proteinExistence type="predicted"/>
<dbReference type="EMBL" id="KZ155777">
    <property type="protein sequence ID" value="OUS47649.1"/>
    <property type="molecule type" value="Genomic_DNA"/>
</dbReference>
<sequence length="347" mass="39205">MLPLRTVCPVFDAPGRRGDGLAIARRARRTRRLVAPDRSTPAMGACLSMCESTPDVPANIIADPEVRLARARGPSKFVVKSCSMFNKDYEVYRDAVDVNNRWLFVNRSGKGMFDPTGYIDLENYVRINPEDKKKGQVLWKAKYNERPSFQMGMSLDADSEDDGDSNGMVQALTGMFANMMNQGDERFYSMKWRTFSEAKIRSVKTPGQEYSVKIKAKGYCTRKVNIVYTRDENGLKRNVVVKDNEYVTKISYKIKQAGTTIERFDMYPGDGGYFSGPEMVWECGAFTAKLKGGFFSNNPHEIETKPGIDPGFALIFAHICVTEFAPDEIKKDLKPQWNLCPGYVNPY</sequence>
<gene>
    <name evidence="1" type="ORF">BE221DRAFT_110700</name>
</gene>
<organism evidence="1">
    <name type="scientific">Ostreococcus tauri</name>
    <name type="common">Marine green alga</name>
    <dbReference type="NCBI Taxonomy" id="70448"/>
    <lineage>
        <taxon>Eukaryota</taxon>
        <taxon>Viridiplantae</taxon>
        <taxon>Chlorophyta</taxon>
        <taxon>Mamiellophyceae</taxon>
        <taxon>Mamiellales</taxon>
        <taxon>Bathycoccaceae</taxon>
        <taxon>Ostreococcus</taxon>
    </lineage>
</organism>
<dbReference type="AlphaFoldDB" id="A0A1Y5IDH2"/>
<reference evidence="1" key="1">
    <citation type="submission" date="2017-04" db="EMBL/GenBank/DDBJ databases">
        <title>Population genomics of picophytoplankton unveils novel chromosome hypervariability.</title>
        <authorList>
            <consortium name="DOE Joint Genome Institute"/>
            <person name="Blanc-Mathieu R."/>
            <person name="Krasovec M."/>
            <person name="Hebrard M."/>
            <person name="Yau S."/>
            <person name="Desgranges E."/>
            <person name="Martin J."/>
            <person name="Schackwitz W."/>
            <person name="Kuo A."/>
            <person name="Salin G."/>
            <person name="Donnadieu C."/>
            <person name="Desdevises Y."/>
            <person name="Sanchez-Ferandin S."/>
            <person name="Moreau H."/>
            <person name="Rivals E."/>
            <person name="Grigoriev I.V."/>
            <person name="Grimsley N."/>
            <person name="Eyre-Walker A."/>
            <person name="Piganeau G."/>
        </authorList>
    </citation>
    <scope>NUCLEOTIDE SEQUENCE [LARGE SCALE GENOMIC DNA]</scope>
    <source>
        <strain evidence="1">RCC 1115</strain>
    </source>
</reference>